<accession>A0A7N1A9V1</accession>
<feature type="compositionally biased region" description="Polar residues" evidence="1">
    <location>
        <begin position="492"/>
        <end position="501"/>
    </location>
</feature>
<dbReference type="PANTHER" id="PTHR33494">
    <property type="entry name" value="OS02G0793800 PROTEIN"/>
    <property type="match status" value="1"/>
</dbReference>
<feature type="compositionally biased region" description="Basic and acidic residues" evidence="1">
    <location>
        <begin position="238"/>
        <end position="249"/>
    </location>
</feature>
<feature type="region of interest" description="Disordered" evidence="1">
    <location>
        <begin position="226"/>
        <end position="270"/>
    </location>
</feature>
<evidence type="ECO:0000259" key="2">
    <source>
        <dbReference type="Pfam" id="PF24818"/>
    </source>
</evidence>
<dbReference type="AlphaFoldDB" id="A0A7N1A9V1"/>
<evidence type="ECO:0000313" key="4">
    <source>
        <dbReference type="Proteomes" id="UP000594263"/>
    </source>
</evidence>
<feature type="region of interest" description="Disordered" evidence="1">
    <location>
        <begin position="1"/>
        <end position="36"/>
    </location>
</feature>
<feature type="domain" description="TRF2/HOY1 PH-like" evidence="2">
    <location>
        <begin position="280"/>
        <end position="393"/>
    </location>
</feature>
<dbReference type="Pfam" id="PF24818">
    <property type="entry name" value="PH_TRF2_HOY1"/>
    <property type="match status" value="1"/>
</dbReference>
<dbReference type="Proteomes" id="UP000594263">
    <property type="component" value="Unplaced"/>
</dbReference>
<evidence type="ECO:0000256" key="1">
    <source>
        <dbReference type="SAM" id="MobiDB-lite"/>
    </source>
</evidence>
<feature type="region of interest" description="Disordered" evidence="1">
    <location>
        <begin position="475"/>
        <end position="501"/>
    </location>
</feature>
<dbReference type="InterPro" id="IPR057939">
    <property type="entry name" value="TRF2_HOY1_PH"/>
</dbReference>
<reference evidence="3" key="1">
    <citation type="submission" date="2021-01" db="UniProtKB">
        <authorList>
            <consortium name="EnsemblPlants"/>
        </authorList>
    </citation>
    <scope>IDENTIFICATION</scope>
</reference>
<protein>
    <recommendedName>
        <fullName evidence="2">TRF2/HOY1 PH-like domain-containing protein</fullName>
    </recommendedName>
</protein>
<name>A0A7N1A9V1_KALFE</name>
<evidence type="ECO:0000313" key="3">
    <source>
        <dbReference type="EnsemblPlants" id="Kaladp1233s0002.1.v1.1"/>
    </source>
</evidence>
<organism evidence="3 4">
    <name type="scientific">Kalanchoe fedtschenkoi</name>
    <name type="common">Lavender scallops</name>
    <name type="synonym">South American air plant</name>
    <dbReference type="NCBI Taxonomy" id="63787"/>
    <lineage>
        <taxon>Eukaryota</taxon>
        <taxon>Viridiplantae</taxon>
        <taxon>Streptophyta</taxon>
        <taxon>Embryophyta</taxon>
        <taxon>Tracheophyta</taxon>
        <taxon>Spermatophyta</taxon>
        <taxon>Magnoliopsida</taxon>
        <taxon>eudicotyledons</taxon>
        <taxon>Gunneridae</taxon>
        <taxon>Pentapetalae</taxon>
        <taxon>Saxifragales</taxon>
        <taxon>Crassulaceae</taxon>
        <taxon>Kalanchoe</taxon>
    </lineage>
</organism>
<sequence>MMNPEEQQSESTSRNLMVAAASSAGGQQEDDGQRQAVAATHYHDLPPLPDELYFEFFNPPPPPPPLTAPELHACSFDDVGISSFFNDFPQQQLAESGVNAIAHMDDIYDVPLVLPFTIDNSFDELLMTTLYTLPTKPGGEILSGMPGQGIHGHGHRSPAASGANPDSILALQEVGSNQAFRNANLGRDQFMGCHPRFHTGGLSASNPSLVLADQCRIPAESELGKRYHGGAGIGRESQTPEDRQADTKPIKRRVGRPKGSSSKNPARELKGPAALQLTLQEIRIGPWKKTNETGCDLLAKCYFGHRKLIWEVLCHETKLKSRMEVDWKHILSMKTSSLPDELIMLQLELSQPPGFSHETKVISNKHSSWGACGDFTSGYASSYRIHDLVFKTRVFCDNFDKMLEKSRELRELSQKQFPTLASTRFEASNSGALVQPGGSNPAMQMIDPPAPSGLYSFQPIAQPFVNVEGIFHQSSSDDRLPSQAPYNAAAAPTQNNLPGGF</sequence>
<dbReference type="EnsemblPlants" id="Kaladp1233s0002.1.v1.1">
    <property type="protein sequence ID" value="Kaladp1233s0002.1.v1.1"/>
    <property type="gene ID" value="Kaladp1233s0002.v1.1"/>
</dbReference>
<dbReference type="PANTHER" id="PTHR33494:SF1">
    <property type="entry name" value="C2H2-TYPE DOMAIN-CONTAINING PROTEIN-RELATED"/>
    <property type="match status" value="1"/>
</dbReference>
<keyword evidence="4" id="KW-1185">Reference proteome</keyword>
<feature type="compositionally biased region" description="Polar residues" evidence="1">
    <location>
        <begin position="1"/>
        <end position="15"/>
    </location>
</feature>
<proteinExistence type="predicted"/>
<dbReference type="Gramene" id="Kaladp1233s0002.1.v1.1">
    <property type="protein sequence ID" value="Kaladp1233s0002.1.v1.1"/>
    <property type="gene ID" value="Kaladp1233s0002.v1.1"/>
</dbReference>